<evidence type="ECO:0000313" key="8">
    <source>
        <dbReference type="EMBL" id="SJM27801.1"/>
    </source>
</evidence>
<dbReference type="GO" id="GO:0006313">
    <property type="term" value="P:DNA transposition"/>
    <property type="evidence" value="ECO:0007669"/>
    <property type="project" value="UniProtKB-UniRule"/>
</dbReference>
<proteinExistence type="inferred from homology"/>
<dbReference type="GO" id="GO:0003677">
    <property type="term" value="F:DNA binding"/>
    <property type="evidence" value="ECO:0007669"/>
    <property type="project" value="UniProtKB-UniRule"/>
</dbReference>
<evidence type="ECO:0000256" key="6">
    <source>
        <dbReference type="RuleBase" id="RU365089"/>
    </source>
</evidence>
<keyword evidence="4 6" id="KW-0238">DNA-binding</keyword>
<dbReference type="GO" id="GO:0004803">
    <property type="term" value="F:transposase activity"/>
    <property type="evidence" value="ECO:0007669"/>
    <property type="project" value="UniProtKB-UniRule"/>
</dbReference>
<keyword evidence="5 6" id="KW-0233">DNA recombination</keyword>
<comment type="similarity">
    <text evidence="2 6">Belongs to the transposase mutator family.</text>
</comment>
<dbReference type="Proteomes" id="UP000245698">
    <property type="component" value="Unassembled WGS sequence"/>
</dbReference>
<keyword evidence="9" id="KW-1185">Reference proteome</keyword>
<sequence>MTKRDVRLSRGELKALLLSDEDGFRRVLQTVVQEALEAEMTEAIGAEKGERTAERVGYRSGYYERKLVTRVGVLELRVPQDRAGRFSTELFERYQRSEKALVSALVEMYVQGVSTRKVKAITEELCGHAFSASTVSEATARLDEALKAFFEQRLAEPYPYLILDARYERVREAGVIASQAVLVAIGVDWEGRRQVLGVELANRESHSSWRVRGRAQAARARRRRVRRLRDHPGLRAAIREVLPEAVWQRCYVHFLRNALDYVPRKVDDDCLMELRWFYDRRDLAEVKRDLAQWIAKWQAKYPKLVDWVENNIEETLSFYRLPLPHHKHMKSTNMLERLNQEIKRRTLVVRIFPNPQSCFRLVRAFGGGDPRELARGDPLPQHGSSARAQEGT</sequence>
<evidence type="ECO:0000256" key="1">
    <source>
        <dbReference type="ARBA" id="ARBA00002190"/>
    </source>
</evidence>
<dbReference type="RefSeq" id="WP_123145736.1">
    <property type="nucleotide sequence ID" value="NZ_FUIG01000001.1"/>
</dbReference>
<protein>
    <recommendedName>
        <fullName evidence="6">Mutator family transposase</fullName>
    </recommendedName>
</protein>
<evidence type="ECO:0000256" key="3">
    <source>
        <dbReference type="ARBA" id="ARBA00022578"/>
    </source>
</evidence>
<feature type="compositionally biased region" description="Polar residues" evidence="7">
    <location>
        <begin position="382"/>
        <end position="392"/>
    </location>
</feature>
<dbReference type="AlphaFoldDB" id="A0A2P9A9K2"/>
<dbReference type="PANTHER" id="PTHR33217">
    <property type="entry name" value="TRANSPOSASE FOR INSERTION SEQUENCE ELEMENT IS1081"/>
    <property type="match status" value="1"/>
</dbReference>
<keyword evidence="6" id="KW-0814">Transposable element</keyword>
<evidence type="ECO:0000313" key="9">
    <source>
        <dbReference type="Proteomes" id="UP000245698"/>
    </source>
</evidence>
<evidence type="ECO:0000256" key="7">
    <source>
        <dbReference type="SAM" id="MobiDB-lite"/>
    </source>
</evidence>
<dbReference type="NCBIfam" id="NF033543">
    <property type="entry name" value="transpos_IS256"/>
    <property type="match status" value="1"/>
</dbReference>
<reference evidence="9" key="1">
    <citation type="submission" date="2016-12" db="EMBL/GenBank/DDBJ databases">
        <authorList>
            <person name="Brunel B."/>
        </authorList>
    </citation>
    <scope>NUCLEOTIDE SEQUENCE [LARGE SCALE GENOMIC DNA]</scope>
</reference>
<dbReference type="Pfam" id="PF00872">
    <property type="entry name" value="Transposase_mut"/>
    <property type="match status" value="1"/>
</dbReference>
<keyword evidence="3 6" id="KW-0815">Transposition</keyword>
<accession>A0A2P9A9K2</accession>
<gene>
    <name evidence="8" type="ORF">BQ8482_10017</name>
</gene>
<organism evidence="8 9">
    <name type="scientific">Mesorhizobium delmotii</name>
    <dbReference type="NCBI Taxonomy" id="1631247"/>
    <lineage>
        <taxon>Bacteria</taxon>
        <taxon>Pseudomonadati</taxon>
        <taxon>Pseudomonadota</taxon>
        <taxon>Alphaproteobacteria</taxon>
        <taxon>Hyphomicrobiales</taxon>
        <taxon>Phyllobacteriaceae</taxon>
        <taxon>Mesorhizobium</taxon>
    </lineage>
</organism>
<dbReference type="InterPro" id="IPR001207">
    <property type="entry name" value="Transposase_mutator"/>
</dbReference>
<feature type="region of interest" description="Disordered" evidence="7">
    <location>
        <begin position="371"/>
        <end position="392"/>
    </location>
</feature>
<comment type="function">
    <text evidence="1 6">Required for the transposition of the insertion element.</text>
</comment>
<evidence type="ECO:0000256" key="5">
    <source>
        <dbReference type="ARBA" id="ARBA00023172"/>
    </source>
</evidence>
<name>A0A2P9A9K2_9HYPH</name>
<dbReference type="EMBL" id="FUIG01000001">
    <property type="protein sequence ID" value="SJM27801.1"/>
    <property type="molecule type" value="Genomic_DNA"/>
</dbReference>
<evidence type="ECO:0000256" key="2">
    <source>
        <dbReference type="ARBA" id="ARBA00010961"/>
    </source>
</evidence>
<dbReference type="PANTHER" id="PTHR33217:SF7">
    <property type="entry name" value="TRANSPOSASE FOR INSERTION SEQUENCE ELEMENT IS1081"/>
    <property type="match status" value="1"/>
</dbReference>
<evidence type="ECO:0000256" key="4">
    <source>
        <dbReference type="ARBA" id="ARBA00023125"/>
    </source>
</evidence>